<dbReference type="Gene3D" id="3.50.4.10">
    <property type="entry name" value="Hepatocyte Growth Factor"/>
    <property type="match status" value="1"/>
</dbReference>
<protein>
    <recommendedName>
        <fullName evidence="2">Apple domain-containing protein</fullName>
    </recommendedName>
</protein>
<evidence type="ECO:0000313" key="3">
    <source>
        <dbReference type="EMBL" id="QRF67976.1"/>
    </source>
</evidence>
<sequence length="576" mass="61376">MPVLPIARCLATLAALSLPLCLGGAAAAGDLTTIAGDDWFDESKDGPCAARFDGVIQKGDSVGMGMNGSHFAALCLNSPGGSLAAGLELGTDSQWSARILPGERCESACALAFLSAGYQTGNGIPGFYLERHLWAGGLLGLHSPGLQLPAEAQVDTRTVEAAFKGALAATALVYERQQSPDAADQLPLNSYLYQRFLETPPDSMYYIDTVGDALMGELSVLGVERSARLTTRLVDTVCTNALLVSGAFETSLNNKGRKPNRSAPELLAAFAEAEAFLQRERPGARVLRLFSGTEGDVIGYGGLYPSGDYRYFRECYVHFSGKAITGERFADAAIAVHWSLDSDPKSSTADMRADWDMVSRADADVVMNSLALFPFDAKLADLPKNALYRKYFGGAEAVPAAAPAPAERSDAAPAPAVAAAAPDGDWVVLIGRDITGTDYATERSEDPARCRATCAKADFCGAVTYDRWNQICFFKTLNGAARQRVMAKATSYVKAAQAPGVAAPRGAVAFLKRNDKHFPAAPSAQSFEACAQACEDRGWCLGLNWRSNGRHCDLFARPPEYFSQAGTDIGYFQQAE</sequence>
<feature type="domain" description="Apple" evidence="2">
    <location>
        <begin position="428"/>
        <end position="487"/>
    </location>
</feature>
<organism evidence="3 4">
    <name type="scientific">Ponticoccus alexandrii</name>
    <dbReference type="NCBI Taxonomy" id="1943633"/>
    <lineage>
        <taxon>Bacteria</taxon>
        <taxon>Pseudomonadati</taxon>
        <taxon>Pseudomonadota</taxon>
        <taxon>Alphaproteobacteria</taxon>
        <taxon>Rhodobacterales</taxon>
        <taxon>Roseobacteraceae</taxon>
        <taxon>Ponticoccus</taxon>
    </lineage>
</organism>
<dbReference type="InterPro" id="IPR003609">
    <property type="entry name" value="Pan_app"/>
</dbReference>
<reference evidence="3 4" key="1">
    <citation type="submission" date="2019-12" db="EMBL/GenBank/DDBJ databases">
        <title>Complete Genome Sequence of a Quorum-Sensing Bacterium,Rhodobacteraceae bacterium C31, Isolated from a marine microalgae symbiotic bacteria.</title>
        <authorList>
            <person name="Zhang Y."/>
        </authorList>
    </citation>
    <scope>NUCLEOTIDE SEQUENCE [LARGE SCALE GENOMIC DNA]</scope>
    <source>
        <strain evidence="3 4">C31</strain>
    </source>
</reference>
<feature type="chain" id="PRO_5047427379" description="Apple domain-containing protein" evidence="1">
    <location>
        <begin position="29"/>
        <end position="576"/>
    </location>
</feature>
<accession>A0ABX7FCY7</accession>
<gene>
    <name evidence="3" type="ORF">GQA70_17700</name>
</gene>
<evidence type="ECO:0000256" key="1">
    <source>
        <dbReference type="SAM" id="SignalP"/>
    </source>
</evidence>
<feature type="signal peptide" evidence="1">
    <location>
        <begin position="1"/>
        <end position="28"/>
    </location>
</feature>
<evidence type="ECO:0000259" key="2">
    <source>
        <dbReference type="Pfam" id="PF00024"/>
    </source>
</evidence>
<name>A0ABX7FCY7_9RHOB</name>
<dbReference type="EMBL" id="CP047166">
    <property type="protein sequence ID" value="QRF67976.1"/>
    <property type="molecule type" value="Genomic_DNA"/>
</dbReference>
<dbReference type="Proteomes" id="UP000596387">
    <property type="component" value="Chromosome"/>
</dbReference>
<dbReference type="RefSeq" id="WP_251374127.1">
    <property type="nucleotide sequence ID" value="NZ_CP047166.1"/>
</dbReference>
<keyword evidence="4" id="KW-1185">Reference proteome</keyword>
<keyword evidence="1" id="KW-0732">Signal</keyword>
<evidence type="ECO:0000313" key="4">
    <source>
        <dbReference type="Proteomes" id="UP000596387"/>
    </source>
</evidence>
<proteinExistence type="predicted"/>
<dbReference type="Pfam" id="PF00024">
    <property type="entry name" value="PAN_1"/>
    <property type="match status" value="1"/>
</dbReference>